<evidence type="ECO:0000259" key="1">
    <source>
        <dbReference type="Pfam" id="PF00535"/>
    </source>
</evidence>
<dbReference type="Gene3D" id="3.90.550.10">
    <property type="entry name" value="Spore Coat Polysaccharide Biosynthesis Protein SpsA, Chain A"/>
    <property type="match status" value="1"/>
</dbReference>
<gene>
    <name evidence="2" type="ORF">D0T90_02155</name>
</gene>
<dbReference type="CDD" id="cd00761">
    <property type="entry name" value="Glyco_tranf_GTA_type"/>
    <property type="match status" value="1"/>
</dbReference>
<reference evidence="2 3" key="1">
    <citation type="submission" date="2018-08" db="EMBL/GenBank/DDBJ databases">
        <title>Neisseria animalis ATCC 49930 complete genome.</title>
        <authorList>
            <person name="Veseli I.A."/>
            <person name="Mascarenhas dos Santos A.C."/>
            <person name="Buttler R."/>
            <person name="Pombert J.-F."/>
        </authorList>
    </citation>
    <scope>NUCLEOTIDE SEQUENCE [LARGE SCALE GENOMIC DNA]</scope>
    <source>
        <strain evidence="2 3">ATCC 49930</strain>
    </source>
</reference>
<name>A0A5P3MPH7_NEIAN</name>
<dbReference type="Pfam" id="PF00535">
    <property type="entry name" value="Glycos_transf_2"/>
    <property type="match status" value="1"/>
</dbReference>
<dbReference type="InterPro" id="IPR001173">
    <property type="entry name" value="Glyco_trans_2-like"/>
</dbReference>
<keyword evidence="3" id="KW-1185">Reference proteome</keyword>
<dbReference type="PANTHER" id="PTHR43685">
    <property type="entry name" value="GLYCOSYLTRANSFERASE"/>
    <property type="match status" value="1"/>
</dbReference>
<dbReference type="InterPro" id="IPR050834">
    <property type="entry name" value="Glycosyltransf_2"/>
</dbReference>
<dbReference type="KEGG" id="naq:D0T90_02155"/>
<keyword evidence="2" id="KW-0808">Transferase</keyword>
<feature type="domain" description="Glycosyltransferase 2-like" evidence="1">
    <location>
        <begin position="9"/>
        <end position="157"/>
    </location>
</feature>
<protein>
    <submittedName>
        <fullName evidence="2">Glycosyltransferase</fullName>
    </submittedName>
</protein>
<dbReference type="PANTHER" id="PTHR43685:SF2">
    <property type="entry name" value="GLYCOSYLTRANSFERASE 2-LIKE DOMAIN-CONTAINING PROTEIN"/>
    <property type="match status" value="1"/>
</dbReference>
<accession>A0A5P3MPH7</accession>
<dbReference type="Proteomes" id="UP000325536">
    <property type="component" value="Chromosome"/>
</dbReference>
<dbReference type="InterPro" id="IPR029044">
    <property type="entry name" value="Nucleotide-diphossugar_trans"/>
</dbReference>
<dbReference type="EMBL" id="CP031699">
    <property type="protein sequence ID" value="QEY23447.1"/>
    <property type="molecule type" value="Genomic_DNA"/>
</dbReference>
<dbReference type="GO" id="GO:0016740">
    <property type="term" value="F:transferase activity"/>
    <property type="evidence" value="ECO:0007669"/>
    <property type="project" value="UniProtKB-KW"/>
</dbReference>
<sequence>MSRKPTLDIVIPCYNAADTLEEAVESAVGQPCASLVWLVDDGSQDGTAELIRSLAARYANVRAEFLPRNSGVSVARNWGALQSQADFTAFLDADDVYETDVLSAAYLALEQFDYLSLVRLKLKPWGFPERYTEHAGFSEAWQRLAMTVGGNMVFRRSILLACGGFPQDGLFRRFGGEDAALGIALTRSSVVATAFDEQAAAVRHRYRAGIHAERLLDVALFGRQPERITEEDRSRAEAVTEAICRRLAEVKAHAEFSQTGIMPLKLTYA</sequence>
<evidence type="ECO:0000313" key="3">
    <source>
        <dbReference type="Proteomes" id="UP000325536"/>
    </source>
</evidence>
<dbReference type="RefSeq" id="WP_123794618.1">
    <property type="nucleotide sequence ID" value="NZ_CP031699.1"/>
</dbReference>
<organism evidence="2 3">
    <name type="scientific">Neisseria animalis</name>
    <dbReference type="NCBI Taxonomy" id="492"/>
    <lineage>
        <taxon>Bacteria</taxon>
        <taxon>Pseudomonadati</taxon>
        <taxon>Pseudomonadota</taxon>
        <taxon>Betaproteobacteria</taxon>
        <taxon>Neisseriales</taxon>
        <taxon>Neisseriaceae</taxon>
        <taxon>Neisseria</taxon>
    </lineage>
</organism>
<evidence type="ECO:0000313" key="2">
    <source>
        <dbReference type="EMBL" id="QEY23447.1"/>
    </source>
</evidence>
<dbReference type="SUPFAM" id="SSF53448">
    <property type="entry name" value="Nucleotide-diphospho-sugar transferases"/>
    <property type="match status" value="1"/>
</dbReference>
<dbReference type="AlphaFoldDB" id="A0A5P3MPH7"/>
<proteinExistence type="predicted"/>
<dbReference type="OrthoDB" id="9802649at2"/>